<evidence type="ECO:0000313" key="3">
    <source>
        <dbReference type="Proteomes" id="UP000005808"/>
    </source>
</evidence>
<sequence>MDQTDKMDKMDQPLAGIRVVEFGQFIAAPGAAMMLADLGADVIKVESPRGDSARHFDGTSAQSPMFLAYNRGKRDVVLDLRQPRGVEVARRLALGADVVLQNTRAGVMEAIGLDAATLRAQKPALVHASVTGFGTQGPSRTRPGLDIAAQAESGMMSVTGEPGGMPLKAGFALVDAGTALALGNAILAALFRRSRMGVGETIETSLLAVAIHMQAQIWAEYQCTGTLPVRSGNSQPRAAPAADVITVADGFIVVSAYLDDHWARLCGAIRRPALAHDARFATNALRVQHRPALLEILRDAFRDLSGERARALLEQHGVVVGVVRDYSQVAESEDVRAGGMLLTVQDGLGGELELPALPFTLLDTASGAAPAVPRLGQHTAEILSELGYDEAAIAALEQAGAVVIERGRAVAEAGA</sequence>
<name>H1SAY3_9BURK</name>
<dbReference type="EMBL" id="AHJE01000068">
    <property type="protein sequence ID" value="EHP40315.1"/>
    <property type="molecule type" value="Genomic_DNA"/>
</dbReference>
<dbReference type="PANTHER" id="PTHR48207:SF4">
    <property type="entry name" value="BLL6097 PROTEIN"/>
    <property type="match status" value="1"/>
</dbReference>
<comment type="caution">
    <text evidence="2">The sequence shown here is derived from an EMBL/GenBank/DDBJ whole genome shotgun (WGS) entry which is preliminary data.</text>
</comment>
<gene>
    <name evidence="2" type="ORF">OR16_26483</name>
</gene>
<accession>H1SAY3</accession>
<dbReference type="Gene3D" id="3.40.50.10540">
    <property type="entry name" value="Crotonobetainyl-coa:carnitine coa-transferase, domain 1"/>
    <property type="match status" value="1"/>
</dbReference>
<dbReference type="Pfam" id="PF02515">
    <property type="entry name" value="CoA_transf_3"/>
    <property type="match status" value="1"/>
</dbReference>
<dbReference type="Proteomes" id="UP000005808">
    <property type="component" value="Unassembled WGS sequence"/>
</dbReference>
<dbReference type="Gene3D" id="3.30.1540.10">
    <property type="entry name" value="formyl-coa transferase, domain 3"/>
    <property type="match status" value="1"/>
</dbReference>
<dbReference type="InterPro" id="IPR050483">
    <property type="entry name" value="CoA-transferase_III_domain"/>
</dbReference>
<dbReference type="InterPro" id="IPR044855">
    <property type="entry name" value="CoA-Trfase_III_dom3_sf"/>
</dbReference>
<dbReference type="InterPro" id="IPR003673">
    <property type="entry name" value="CoA-Trfase_fam_III"/>
</dbReference>
<protein>
    <submittedName>
        <fullName evidence="2">Acyl-CoA transferase/carnitine dehydratase</fullName>
    </submittedName>
</protein>
<dbReference type="SUPFAM" id="SSF89796">
    <property type="entry name" value="CoA-transferase family III (CaiB/BaiF)"/>
    <property type="match status" value="1"/>
</dbReference>
<dbReference type="InterPro" id="IPR023606">
    <property type="entry name" value="CoA-Trfase_III_dom_1_sf"/>
</dbReference>
<dbReference type="PATRIC" id="fig|1127483.3.peg.5290"/>
<dbReference type="PANTHER" id="PTHR48207">
    <property type="entry name" value="SUCCINATE--HYDROXYMETHYLGLUTARATE COA-TRANSFERASE"/>
    <property type="match status" value="1"/>
</dbReference>
<proteinExistence type="predicted"/>
<evidence type="ECO:0000313" key="2">
    <source>
        <dbReference type="EMBL" id="EHP40315.1"/>
    </source>
</evidence>
<dbReference type="AlphaFoldDB" id="H1SAY3"/>
<evidence type="ECO:0000256" key="1">
    <source>
        <dbReference type="ARBA" id="ARBA00022679"/>
    </source>
</evidence>
<organism evidence="2 3">
    <name type="scientific">Cupriavidus basilensis OR16</name>
    <dbReference type="NCBI Taxonomy" id="1127483"/>
    <lineage>
        <taxon>Bacteria</taxon>
        <taxon>Pseudomonadati</taxon>
        <taxon>Pseudomonadota</taxon>
        <taxon>Betaproteobacteria</taxon>
        <taxon>Burkholderiales</taxon>
        <taxon>Burkholderiaceae</taxon>
        <taxon>Cupriavidus</taxon>
    </lineage>
</organism>
<dbReference type="GO" id="GO:0008410">
    <property type="term" value="F:CoA-transferase activity"/>
    <property type="evidence" value="ECO:0007669"/>
    <property type="project" value="TreeGrafter"/>
</dbReference>
<reference evidence="2 3" key="1">
    <citation type="journal article" date="2012" name="J. Bacteriol.">
        <title>De Novo Genome Project of Cupriavidus basilensis OR16.</title>
        <authorList>
            <person name="Cserhati M."/>
            <person name="Kriszt B."/>
            <person name="Szoboszlay S."/>
            <person name="Toth A."/>
            <person name="Szabo I."/>
            <person name="Tancsics A."/>
            <person name="Nagy I."/>
            <person name="Horvath B."/>
            <person name="Nagy I."/>
            <person name="Kukolya J."/>
        </authorList>
    </citation>
    <scope>NUCLEOTIDE SEQUENCE [LARGE SCALE GENOMIC DNA]</scope>
    <source>
        <strain evidence="2 3">OR16</strain>
    </source>
</reference>
<keyword evidence="1 2" id="KW-0808">Transferase</keyword>